<name>A0AAW0NAA8_9GOBI</name>
<evidence type="ECO:0008006" key="4">
    <source>
        <dbReference type="Google" id="ProtNLM"/>
    </source>
</evidence>
<accession>A0AAW0NAA8</accession>
<protein>
    <recommendedName>
        <fullName evidence="4">UPAR/Ly6 domain-containing protein</fullName>
    </recommendedName>
</protein>
<reference evidence="3" key="1">
    <citation type="submission" date="2024-04" db="EMBL/GenBank/DDBJ databases">
        <title>Salinicola lusitanus LLJ914,a marine bacterium isolated from the Okinawa Trough.</title>
        <authorList>
            <person name="Li J."/>
        </authorList>
    </citation>
    <scope>NUCLEOTIDE SEQUENCE [LARGE SCALE GENOMIC DNA]</scope>
</reference>
<keyword evidence="3" id="KW-1185">Reference proteome</keyword>
<evidence type="ECO:0000313" key="3">
    <source>
        <dbReference type="Proteomes" id="UP001460270"/>
    </source>
</evidence>
<proteinExistence type="predicted"/>
<dbReference type="AlphaFoldDB" id="A0AAW0NAA8"/>
<dbReference type="Proteomes" id="UP001460270">
    <property type="component" value="Unassembled WGS sequence"/>
</dbReference>
<organism evidence="2 3">
    <name type="scientific">Mugilogobius chulae</name>
    <name type="common">yellowstripe goby</name>
    <dbReference type="NCBI Taxonomy" id="88201"/>
    <lineage>
        <taxon>Eukaryota</taxon>
        <taxon>Metazoa</taxon>
        <taxon>Chordata</taxon>
        <taxon>Craniata</taxon>
        <taxon>Vertebrata</taxon>
        <taxon>Euteleostomi</taxon>
        <taxon>Actinopterygii</taxon>
        <taxon>Neopterygii</taxon>
        <taxon>Teleostei</taxon>
        <taxon>Neoteleostei</taxon>
        <taxon>Acanthomorphata</taxon>
        <taxon>Gobiaria</taxon>
        <taxon>Gobiiformes</taxon>
        <taxon>Gobioidei</taxon>
        <taxon>Gobiidae</taxon>
        <taxon>Gobionellinae</taxon>
        <taxon>Mugilogobius</taxon>
    </lineage>
</organism>
<sequence>MKILLSVLALLAALSSASGYKCYQCTALDSQPCTKTVDCGTVNGTTSRCFKSIVLGLVTQGCWPSETCVSPISCCSSDLCNSAPLALAPPPVLLMSLSAAIFALVY</sequence>
<evidence type="ECO:0000313" key="2">
    <source>
        <dbReference type="EMBL" id="KAK7888732.1"/>
    </source>
</evidence>
<comment type="caution">
    <text evidence="2">The sequence shown here is derived from an EMBL/GenBank/DDBJ whole genome shotgun (WGS) entry which is preliminary data.</text>
</comment>
<dbReference type="EMBL" id="JBBPFD010000018">
    <property type="protein sequence ID" value="KAK7888732.1"/>
    <property type="molecule type" value="Genomic_DNA"/>
</dbReference>
<gene>
    <name evidence="2" type="ORF">WMY93_024292</name>
</gene>
<dbReference type="SUPFAM" id="SSF57302">
    <property type="entry name" value="Snake toxin-like"/>
    <property type="match status" value="1"/>
</dbReference>
<feature type="chain" id="PRO_5043418418" description="UPAR/Ly6 domain-containing protein" evidence="1">
    <location>
        <begin position="20"/>
        <end position="106"/>
    </location>
</feature>
<keyword evidence="1" id="KW-0732">Signal</keyword>
<evidence type="ECO:0000256" key="1">
    <source>
        <dbReference type="SAM" id="SignalP"/>
    </source>
</evidence>
<dbReference type="InterPro" id="IPR045860">
    <property type="entry name" value="Snake_toxin-like_sf"/>
</dbReference>
<feature type="signal peptide" evidence="1">
    <location>
        <begin position="1"/>
        <end position="19"/>
    </location>
</feature>